<name>A0ABS8QQ93_9PSED</name>
<evidence type="ECO:0000313" key="2">
    <source>
        <dbReference type="Proteomes" id="UP001154922"/>
    </source>
</evidence>
<reference evidence="1 2" key="2">
    <citation type="journal article" date="2023" name="Plant Pathol.">
        <title>Dismantling and reorganizing Pseudomonas marginalis sensu#lato.</title>
        <authorList>
            <person name="Sawada H."/>
            <person name="Fujikawa T."/>
            <person name="Satou M."/>
        </authorList>
    </citation>
    <scope>NUCLEOTIDE SEQUENCE [LARGE SCALE GENOMIC DNA]</scope>
    <source>
        <strain evidence="1 2">MAFF 311096</strain>
    </source>
</reference>
<evidence type="ECO:0000313" key="1">
    <source>
        <dbReference type="EMBL" id="MCD7037339.1"/>
    </source>
</evidence>
<gene>
    <name evidence="1" type="ORF">LRQ20_03145</name>
</gene>
<proteinExistence type="predicted"/>
<accession>A0ABS8QQ93</accession>
<reference evidence="1 2" key="1">
    <citation type="journal article" date="2022" name="Int. J. Syst. Evol. Microbiol.">
        <title>Pseudomonas petroselini sp. nov., a pathogen causing bacterial rot of parsley in Japan.</title>
        <authorList>
            <person name="Sawada H."/>
            <person name="Fujikawa T."/>
            <person name="Osada S."/>
            <person name="Satou M."/>
        </authorList>
    </citation>
    <scope>NUCLEOTIDE SEQUENCE [LARGE SCALE GENOMIC DNA]</scope>
    <source>
        <strain evidence="1 2">MAFF 311096</strain>
    </source>
</reference>
<keyword evidence="2" id="KW-1185">Reference proteome</keyword>
<dbReference type="Proteomes" id="UP001154922">
    <property type="component" value="Unassembled WGS sequence"/>
</dbReference>
<dbReference type="EMBL" id="JAJOZI010000011">
    <property type="protein sequence ID" value="MCD7037339.1"/>
    <property type="molecule type" value="Genomic_DNA"/>
</dbReference>
<protein>
    <submittedName>
        <fullName evidence="1">Uncharacterized protein</fullName>
    </submittedName>
</protein>
<sequence>MVLTKFFRSQIFEKGLAEAMLETAHLWAVKEERNSEYSPESTGPELDYVCKDDSEKRDDTFLEAMQG</sequence>
<comment type="caution">
    <text evidence="1">The sequence shown here is derived from an EMBL/GenBank/DDBJ whole genome shotgun (WGS) entry which is preliminary data.</text>
</comment>
<dbReference type="RefSeq" id="WP_231807701.1">
    <property type="nucleotide sequence ID" value="NZ_JAJOZG010000151.1"/>
</dbReference>
<organism evidence="1 2">
    <name type="scientific">Pseudomonas petroselini</name>
    <dbReference type="NCBI Taxonomy" id="2899822"/>
    <lineage>
        <taxon>Bacteria</taxon>
        <taxon>Pseudomonadati</taxon>
        <taxon>Pseudomonadota</taxon>
        <taxon>Gammaproteobacteria</taxon>
        <taxon>Pseudomonadales</taxon>
        <taxon>Pseudomonadaceae</taxon>
        <taxon>Pseudomonas</taxon>
    </lineage>
</organism>